<keyword evidence="2 3" id="KW-0378">Hydrolase</keyword>
<dbReference type="PROSITE" id="PS01238">
    <property type="entry name" value="GDA1_CD39_NTPASE"/>
    <property type="match status" value="1"/>
</dbReference>
<dbReference type="Gene3D" id="3.30.420.150">
    <property type="entry name" value="Exopolyphosphatase. Domain 2"/>
    <property type="match status" value="1"/>
</dbReference>
<dbReference type="EMBL" id="WHWB01034272">
    <property type="protein sequence ID" value="KAJ7411943.1"/>
    <property type="molecule type" value="Genomic_DNA"/>
</dbReference>
<accession>A0ABQ9CZV6</accession>
<evidence type="ECO:0000256" key="2">
    <source>
        <dbReference type="ARBA" id="ARBA00022801"/>
    </source>
</evidence>
<comment type="caution">
    <text evidence="5">The sequence shown here is derived from an EMBL/GenBank/DDBJ whole genome shotgun (WGS) entry which is preliminary data.</text>
</comment>
<comment type="similarity">
    <text evidence="1 3">Belongs to the GDA1/CD39 NTPase family.</text>
</comment>
<feature type="transmembrane region" description="Helical" evidence="4">
    <location>
        <begin position="447"/>
        <end position="471"/>
    </location>
</feature>
<reference evidence="5" key="1">
    <citation type="submission" date="2019-10" db="EMBL/GenBank/DDBJ databases">
        <authorList>
            <person name="Soares A.E.R."/>
            <person name="Aleixo A."/>
            <person name="Schneider P."/>
            <person name="Miyaki C.Y."/>
            <person name="Schneider M.P."/>
            <person name="Mello C."/>
            <person name="Vasconcelos A.T.R."/>
        </authorList>
    </citation>
    <scope>NUCLEOTIDE SEQUENCE</scope>
    <source>
        <tissue evidence="5">Muscle</tissue>
    </source>
</reference>
<keyword evidence="6" id="KW-1185">Reference proteome</keyword>
<keyword evidence="4" id="KW-0472">Membrane</keyword>
<dbReference type="PANTHER" id="PTHR11782">
    <property type="entry name" value="ADENOSINE/GUANOSINE DIPHOSPHATASE"/>
    <property type="match status" value="1"/>
</dbReference>
<dbReference type="Proteomes" id="UP001145742">
    <property type="component" value="Unassembled WGS sequence"/>
</dbReference>
<dbReference type="Pfam" id="PF01150">
    <property type="entry name" value="GDA1_CD39"/>
    <property type="match status" value="2"/>
</dbReference>
<dbReference type="PANTHER" id="PTHR11782:SF117">
    <property type="entry name" value="ECTONUCLEOSIDE TRIPHOSPHATE DIPHOSPHOHYDROLASE 8"/>
    <property type="match status" value="1"/>
</dbReference>
<name>A0ABQ9CZV6_9PASS</name>
<evidence type="ECO:0000313" key="6">
    <source>
        <dbReference type="Proteomes" id="UP001145742"/>
    </source>
</evidence>
<evidence type="ECO:0000256" key="1">
    <source>
        <dbReference type="ARBA" id="ARBA00009283"/>
    </source>
</evidence>
<evidence type="ECO:0000256" key="3">
    <source>
        <dbReference type="RuleBase" id="RU003833"/>
    </source>
</evidence>
<organism evidence="5 6">
    <name type="scientific">Willisornis vidua</name>
    <name type="common">Xingu scale-backed antbird</name>
    <dbReference type="NCBI Taxonomy" id="1566151"/>
    <lineage>
        <taxon>Eukaryota</taxon>
        <taxon>Metazoa</taxon>
        <taxon>Chordata</taxon>
        <taxon>Craniata</taxon>
        <taxon>Vertebrata</taxon>
        <taxon>Euteleostomi</taxon>
        <taxon>Archelosauria</taxon>
        <taxon>Archosauria</taxon>
        <taxon>Dinosauria</taxon>
        <taxon>Saurischia</taxon>
        <taxon>Theropoda</taxon>
        <taxon>Coelurosauria</taxon>
        <taxon>Aves</taxon>
        <taxon>Neognathae</taxon>
        <taxon>Neoaves</taxon>
        <taxon>Telluraves</taxon>
        <taxon>Australaves</taxon>
        <taxon>Passeriformes</taxon>
        <taxon>Thamnophilidae</taxon>
        <taxon>Willisornis</taxon>
    </lineage>
</organism>
<keyword evidence="4" id="KW-0812">Transmembrane</keyword>
<proteinExistence type="inferred from homology"/>
<keyword evidence="4" id="KW-1133">Transmembrane helix</keyword>
<evidence type="ECO:0000313" key="5">
    <source>
        <dbReference type="EMBL" id="KAJ7411943.1"/>
    </source>
</evidence>
<dbReference type="Gene3D" id="3.30.420.40">
    <property type="match status" value="1"/>
</dbReference>
<sequence length="472" mass="52181">MFGFTGAFTPMMANKKPFTSAIVGVLVALSIIALVLSLVKVEDVTLPPTVKYGMVFDAGSSHTSLFVYEWDSDKENDTGVVSQTLSCDVQGQYPPASGSMLPCVFKWEQNSSAAGQVLAEVTKTMREYPVAFKGAQILTGEEEGAYGWITINYLLDSFTKFSPKTHTWLRPEAANIFGALDLGGASTQISFMPEGSVMNQNEASEFTLYGYNYNIYTHSYLCYGQNEMLKRLAKELIAESAPRTRVRHPCYPRGYNETVSLSSFRTSPCTNRSDPRLPLGDREVTLEGSGNASVCLAAVRELFNFSACGQSPDCTFDGVSQPPLRGQFIAFSAFYYNFKFLNLTEGQPLAVAREAIERLCTRSWEDLSSSYPKEDPKRLPTYCANANYILTLLLDAYKFNETNWNNIFFQMKAGSADIGWTLGYMLNLTNMIPADAPARVKGHMPSLWAAAITFIILTLVLGLAALLLLLWV</sequence>
<gene>
    <name evidence="5" type="primary">ENTPD8</name>
    <name evidence="5" type="ORF">WISP_99935</name>
</gene>
<evidence type="ECO:0000256" key="4">
    <source>
        <dbReference type="SAM" id="Phobius"/>
    </source>
</evidence>
<dbReference type="InterPro" id="IPR000407">
    <property type="entry name" value="GDA1_CD39_NTPase"/>
</dbReference>
<protein>
    <submittedName>
        <fullName evidence="5">Ectonucleoside triphosphate diphosphohydrolase 8</fullName>
    </submittedName>
</protein>